<proteinExistence type="predicted"/>
<feature type="coiled-coil region" evidence="1">
    <location>
        <begin position="35"/>
        <end position="62"/>
    </location>
</feature>
<reference evidence="2" key="1">
    <citation type="submission" date="2021-06" db="EMBL/GenBank/DDBJ databases">
        <authorList>
            <person name="Kallberg Y."/>
            <person name="Tangrot J."/>
            <person name="Rosling A."/>
        </authorList>
    </citation>
    <scope>NUCLEOTIDE SEQUENCE</scope>
    <source>
        <strain evidence="2">MA453B</strain>
    </source>
</reference>
<evidence type="ECO:0000256" key="1">
    <source>
        <dbReference type="SAM" id="Coils"/>
    </source>
</evidence>
<protein>
    <submittedName>
        <fullName evidence="2">12520_t:CDS:1</fullName>
    </submittedName>
</protein>
<evidence type="ECO:0000313" key="3">
    <source>
        <dbReference type="Proteomes" id="UP000789405"/>
    </source>
</evidence>
<keyword evidence="3" id="KW-1185">Reference proteome</keyword>
<sequence>MVSTGMPDVNKNELCKEAATEWQSIEPIRHNAAAQKKSFKTIKNLESELSELEQMAVITTNSQCYNSLSSQITEIKKNITEEEEWLKKLKRHMFKKLAGVTLEIDHFENYLNSQGEICDHDLGLYPIYGKPVYVEYVDKESNSCAEVEFTTPENTDAPSLKEKNLPRSQANSATFDDFSLLPSLSKAWLQVVIVQSQSLSDIE</sequence>
<dbReference type="Proteomes" id="UP000789405">
    <property type="component" value="Unassembled WGS sequence"/>
</dbReference>
<dbReference type="OrthoDB" id="10435109at2759"/>
<comment type="caution">
    <text evidence="2">The sequence shown here is derived from an EMBL/GenBank/DDBJ whole genome shotgun (WGS) entry which is preliminary data.</text>
</comment>
<name>A0A9N9EVP7_9GLOM</name>
<dbReference type="AlphaFoldDB" id="A0A9N9EVP7"/>
<keyword evidence="1" id="KW-0175">Coiled coil</keyword>
<accession>A0A9N9EVP7</accession>
<evidence type="ECO:0000313" key="2">
    <source>
        <dbReference type="EMBL" id="CAG8694209.1"/>
    </source>
</evidence>
<organism evidence="2 3">
    <name type="scientific">Dentiscutata erythropus</name>
    <dbReference type="NCBI Taxonomy" id="1348616"/>
    <lineage>
        <taxon>Eukaryota</taxon>
        <taxon>Fungi</taxon>
        <taxon>Fungi incertae sedis</taxon>
        <taxon>Mucoromycota</taxon>
        <taxon>Glomeromycotina</taxon>
        <taxon>Glomeromycetes</taxon>
        <taxon>Diversisporales</taxon>
        <taxon>Gigasporaceae</taxon>
        <taxon>Dentiscutata</taxon>
    </lineage>
</organism>
<dbReference type="EMBL" id="CAJVPY010008320">
    <property type="protein sequence ID" value="CAG8694209.1"/>
    <property type="molecule type" value="Genomic_DNA"/>
</dbReference>
<gene>
    <name evidence="2" type="ORF">DERYTH_LOCUS12569</name>
</gene>